<gene>
    <name evidence="1" type="ORF">PAPOLLO_LOCUS13813</name>
</gene>
<dbReference type="Proteomes" id="UP000691718">
    <property type="component" value="Unassembled WGS sequence"/>
</dbReference>
<proteinExistence type="predicted"/>
<evidence type="ECO:0000313" key="1">
    <source>
        <dbReference type="EMBL" id="CAG5000904.1"/>
    </source>
</evidence>
<protein>
    <submittedName>
        <fullName evidence="1">(apollo) hypothetical protein</fullName>
    </submittedName>
</protein>
<evidence type="ECO:0000313" key="2">
    <source>
        <dbReference type="Proteomes" id="UP000691718"/>
    </source>
</evidence>
<keyword evidence="2" id="KW-1185">Reference proteome</keyword>
<dbReference type="OrthoDB" id="7405877at2759"/>
<accession>A0A8S3X6Q0</accession>
<name>A0A8S3X6Q0_PARAO</name>
<comment type="caution">
    <text evidence="1">The sequence shown here is derived from an EMBL/GenBank/DDBJ whole genome shotgun (WGS) entry which is preliminary data.</text>
</comment>
<organism evidence="1 2">
    <name type="scientific">Parnassius apollo</name>
    <name type="common">Apollo butterfly</name>
    <name type="synonym">Papilio apollo</name>
    <dbReference type="NCBI Taxonomy" id="110799"/>
    <lineage>
        <taxon>Eukaryota</taxon>
        <taxon>Metazoa</taxon>
        <taxon>Ecdysozoa</taxon>
        <taxon>Arthropoda</taxon>
        <taxon>Hexapoda</taxon>
        <taxon>Insecta</taxon>
        <taxon>Pterygota</taxon>
        <taxon>Neoptera</taxon>
        <taxon>Endopterygota</taxon>
        <taxon>Lepidoptera</taxon>
        <taxon>Glossata</taxon>
        <taxon>Ditrysia</taxon>
        <taxon>Papilionoidea</taxon>
        <taxon>Papilionidae</taxon>
        <taxon>Parnassiinae</taxon>
        <taxon>Parnassini</taxon>
        <taxon>Parnassius</taxon>
        <taxon>Parnassius</taxon>
    </lineage>
</organism>
<sequence length="201" mass="23079">MGPCQPFCQPFDFKTARKERVARRHRRHFDFILSCVCPPRVIRRCASKETAVNSCSVSDLASYTLLICDFQQKIEDFDDDLDYELSQLDLSEYNQECNTLSNSDTLQVFDVDLHETISIARTKNHHRWQILSDSEDDQIPILPPSRNTEVWFNPLGKQPSIIPFTECPGLKPFSLRSSMSSAKPAEFHSLLVVFLIVYSST</sequence>
<dbReference type="AlphaFoldDB" id="A0A8S3X6Q0"/>
<dbReference type="EMBL" id="CAJQZP010000945">
    <property type="protein sequence ID" value="CAG5000904.1"/>
    <property type="molecule type" value="Genomic_DNA"/>
</dbReference>
<reference evidence="1" key="1">
    <citation type="submission" date="2021-04" db="EMBL/GenBank/DDBJ databases">
        <authorList>
            <person name="Tunstrom K."/>
        </authorList>
    </citation>
    <scope>NUCLEOTIDE SEQUENCE</scope>
</reference>